<protein>
    <submittedName>
        <fullName evidence="1">Rod-binding protein</fullName>
    </submittedName>
</protein>
<organism evidence="1 2">
    <name type="scientific">Phyllobacterium zundukense</name>
    <dbReference type="NCBI Taxonomy" id="1867719"/>
    <lineage>
        <taxon>Bacteria</taxon>
        <taxon>Pseudomonadati</taxon>
        <taxon>Pseudomonadota</taxon>
        <taxon>Alphaproteobacteria</taxon>
        <taxon>Hyphomicrobiales</taxon>
        <taxon>Phyllobacteriaceae</taxon>
        <taxon>Phyllobacterium</taxon>
    </lineage>
</organism>
<sequence length="192" mass="20762">MAINPPSDLVLDVAMAADPDTLRTSLEKLRSMASDRVAAQMQLSRENFAAMQQPVSSSGSIAGSVTHAPNAAFKKFEAFMLQSFVESMFTGDNQAVFGEGIAGDYWKSMMAEAVANKIADAGGIGVARMLAQQSEKKAKSEAAAQAEKVSGMSIDQQHFQNQDSNVILYQIQRQLIHKQLKSTESVDNSRQS</sequence>
<dbReference type="EMBL" id="CP104972">
    <property type="protein sequence ID" value="UXN58906.1"/>
    <property type="molecule type" value="Genomic_DNA"/>
</dbReference>
<accession>A0ACD4CZB7</accession>
<evidence type="ECO:0000313" key="1">
    <source>
        <dbReference type="EMBL" id="UXN58906.1"/>
    </source>
</evidence>
<keyword evidence="2" id="KW-1185">Reference proteome</keyword>
<name>A0ACD4CZB7_9HYPH</name>
<dbReference type="Proteomes" id="UP001061991">
    <property type="component" value="Plasmid p_unnamed1"/>
</dbReference>
<proteinExistence type="predicted"/>
<geneLocation type="plasmid" evidence="1 2">
    <name>p_unnamed1</name>
</geneLocation>
<keyword evidence="1" id="KW-0614">Plasmid</keyword>
<reference evidence="1" key="1">
    <citation type="submission" date="2022-09" db="EMBL/GenBank/DDBJ databases">
        <title>Interaction between co-microsymbionts with complementary sets of symbiotic genes in legume-rhizobium systems.</title>
        <authorList>
            <person name="Safronova V."/>
            <person name="Sazanova A."/>
            <person name="Afonin A."/>
            <person name="Chirak E."/>
        </authorList>
    </citation>
    <scope>NUCLEOTIDE SEQUENCE</scope>
    <source>
        <strain evidence="1">A18/3m</strain>
    </source>
</reference>
<evidence type="ECO:0000313" key="2">
    <source>
        <dbReference type="Proteomes" id="UP001061991"/>
    </source>
</evidence>
<gene>
    <name evidence="1" type="ORF">N8E88_08355</name>
</gene>